<evidence type="ECO:0000256" key="10">
    <source>
        <dbReference type="PIRSR" id="PIRSR000188-2"/>
    </source>
</evidence>
<dbReference type="SUPFAM" id="SSF53223">
    <property type="entry name" value="Aminoacid dehydrogenase-like, N-terminal domain"/>
    <property type="match status" value="1"/>
</dbReference>
<dbReference type="Pfam" id="PF02812">
    <property type="entry name" value="ELFV_dehydrog_N"/>
    <property type="match status" value="1"/>
</dbReference>
<evidence type="ECO:0000256" key="6">
    <source>
        <dbReference type="ARBA" id="ARBA00060585"/>
    </source>
</evidence>
<dbReference type="SUPFAM" id="SSF51735">
    <property type="entry name" value="NAD(P)-binding Rossmann-fold domains"/>
    <property type="match status" value="1"/>
</dbReference>
<dbReference type="EC" id="1.4.1.9" evidence="7"/>
<comment type="pathway">
    <text evidence="6">Amino-acid degradation; L-leucine degradation; 4-methyl-2-oxopentanoate from L-leucine (dehydrogenase route): step 1/1.</text>
</comment>
<dbReference type="RefSeq" id="WP_088018743.1">
    <property type="nucleotide sequence ID" value="NZ_CP020880.1"/>
</dbReference>
<dbReference type="Proteomes" id="UP000322524">
    <property type="component" value="Unassembled WGS sequence"/>
</dbReference>
<dbReference type="KEGG" id="bhk:B4U37_14095"/>
<dbReference type="InterPro" id="IPR046346">
    <property type="entry name" value="Aminoacid_DH-like_N_sf"/>
</dbReference>
<dbReference type="InterPro" id="IPR036291">
    <property type="entry name" value="NAD(P)-bd_dom_sf"/>
</dbReference>
<dbReference type="EMBL" id="CP020880">
    <property type="protein sequence ID" value="ART77110.1"/>
    <property type="molecule type" value="Genomic_DNA"/>
</dbReference>
<dbReference type="Proteomes" id="UP000323393">
    <property type="component" value="Unassembled WGS sequence"/>
</dbReference>
<reference evidence="17 18" key="2">
    <citation type="submission" date="2019-08" db="EMBL/GenBank/DDBJ databases">
        <title>Bacillus genomes from the desert of Cuatro Cienegas, Coahuila.</title>
        <authorList>
            <person name="Olmedo-Alvarez G."/>
        </authorList>
    </citation>
    <scope>NUCLEOTIDE SEQUENCE [LARGE SCALE GENOMIC DNA]</scope>
    <source>
        <strain evidence="15 17">CH28_1T</strain>
        <strain evidence="14 18">CH88_3T</strain>
    </source>
</reference>
<dbReference type="Gene3D" id="3.40.50.10860">
    <property type="entry name" value="Leucine Dehydrogenase, chain A, domain 1"/>
    <property type="match status" value="1"/>
</dbReference>
<keyword evidence="2" id="KW-0101">Branched-chain amino acid catabolism</keyword>
<dbReference type="GO" id="GO:0050049">
    <property type="term" value="F:L-leucine dehydrogenase activity"/>
    <property type="evidence" value="ECO:0007669"/>
    <property type="project" value="UniProtKB-EC"/>
</dbReference>
<dbReference type="CDD" id="cd01075">
    <property type="entry name" value="NAD_bind_Leu_Phe_Val_DH"/>
    <property type="match status" value="1"/>
</dbReference>
<dbReference type="EMBL" id="VTEV01000004">
    <property type="protein sequence ID" value="TYS68171.1"/>
    <property type="molecule type" value="Genomic_DNA"/>
</dbReference>
<dbReference type="PIRSF" id="PIRSF000188">
    <property type="entry name" value="Phe_leu_dh"/>
    <property type="match status" value="1"/>
</dbReference>
<sequence>MEIFKYMETYDYEQLVICQDKQSGLKAIIAIHDTTLGPALGGTRMWTYANEGAAIEDALRLAKGMTYKNAAAGLNLGGGKTVIIGDPRTDKNEEMFRAFGRYIQGLNGRYITAEDVGTTVADMDLIYEETDYVTGVSPAFGSSGNPSPVTAFGVYRGMKAAAKEAFGTDSLEGKVVAVQGVGNVAFNLCRHLHEEGAQLIVTDINKEAVNRAVEEFGARAVDINDIYSVDCDIYAPCALGATINDETIPQLKAKVIAGAANNQLLDTKHGDIIHEMGIVYAPDYVINAGGVINVADELYGYNRERAMKKVEGIYDNIERVIEIAKRDGIPTYRAADRLAEERIERMKNSRSQFLQNGHHILSRRNGR</sequence>
<protein>
    <recommendedName>
        <fullName evidence="8">Leucine dehydrogenase</fullName>
        <ecNumber evidence="7">1.4.1.9</ecNumber>
    </recommendedName>
</protein>
<dbReference type="PRINTS" id="PR00082">
    <property type="entry name" value="GLFDHDRGNASE"/>
</dbReference>
<organism evidence="15 17">
    <name type="scientific">Sutcliffiella horikoshii</name>
    <dbReference type="NCBI Taxonomy" id="79883"/>
    <lineage>
        <taxon>Bacteria</taxon>
        <taxon>Bacillati</taxon>
        <taxon>Bacillota</taxon>
        <taxon>Bacilli</taxon>
        <taxon>Bacillales</taxon>
        <taxon>Bacillaceae</taxon>
        <taxon>Sutcliffiella</taxon>
    </lineage>
</organism>
<evidence type="ECO:0000256" key="11">
    <source>
        <dbReference type="RuleBase" id="RU004417"/>
    </source>
</evidence>
<comment type="similarity">
    <text evidence="1 11">Belongs to the Glu/Leu/Phe/Val dehydrogenases family.</text>
</comment>
<keyword evidence="4 10" id="KW-0520">NAD</keyword>
<accession>A0A1Y0CPA5</accession>
<dbReference type="InterPro" id="IPR006095">
    <property type="entry name" value="Glu/Leu/Phe/Val/Trp_DH"/>
</dbReference>
<evidence type="ECO:0000256" key="8">
    <source>
        <dbReference type="ARBA" id="ARBA00068708"/>
    </source>
</evidence>
<evidence type="ECO:0000256" key="4">
    <source>
        <dbReference type="ARBA" id="ARBA00023027"/>
    </source>
</evidence>
<keyword evidence="16" id="KW-1185">Reference proteome</keyword>
<dbReference type="Gene3D" id="3.40.50.720">
    <property type="entry name" value="NAD(P)-binding Rossmann-like Domain"/>
    <property type="match status" value="1"/>
</dbReference>
<keyword evidence="10" id="KW-0547">Nucleotide-binding</keyword>
<dbReference type="InterPro" id="IPR016211">
    <property type="entry name" value="Glu/Phe/Leu/Val/Trp_DH_bac/arc"/>
</dbReference>
<dbReference type="FunFam" id="3.40.50.720:FF:000196">
    <property type="entry name" value="Leucine dehydrogenase"/>
    <property type="match status" value="1"/>
</dbReference>
<evidence type="ECO:0000313" key="15">
    <source>
        <dbReference type="EMBL" id="TYS68171.1"/>
    </source>
</evidence>
<evidence type="ECO:0000256" key="9">
    <source>
        <dbReference type="PIRSR" id="PIRSR000188-1"/>
    </source>
</evidence>
<dbReference type="Proteomes" id="UP000195573">
    <property type="component" value="Chromosome"/>
</dbReference>
<evidence type="ECO:0000256" key="7">
    <source>
        <dbReference type="ARBA" id="ARBA00066575"/>
    </source>
</evidence>
<evidence type="ECO:0000256" key="2">
    <source>
        <dbReference type="ARBA" id="ARBA00022456"/>
    </source>
</evidence>
<name>A0A1Y0CPA5_9BACI</name>
<evidence type="ECO:0000313" key="13">
    <source>
        <dbReference type="EMBL" id="ART77110.1"/>
    </source>
</evidence>
<reference evidence="13 16" key="1">
    <citation type="submission" date="2017-04" db="EMBL/GenBank/DDBJ databases">
        <title>Complete Genome Sequence of the Bacillus horikoshii 20a strain from Cuatro Cienegas, Coahuila, Mexico.</title>
        <authorList>
            <person name="Zarza E."/>
            <person name="Alcaraz L.D."/>
            <person name="Aguilar-Salinas B."/>
            <person name="Islas A."/>
            <person name="Olmedo-Alvarez G."/>
        </authorList>
    </citation>
    <scope>NUCLEOTIDE SEQUENCE [LARGE SCALE GENOMIC DNA]</scope>
    <source>
        <strain evidence="13 16">20a</strain>
    </source>
</reference>
<dbReference type="STRING" id="79883.GCA_001636495_02214"/>
<dbReference type="GO" id="GO:0009083">
    <property type="term" value="P:branched-chain amino acid catabolic process"/>
    <property type="evidence" value="ECO:0007669"/>
    <property type="project" value="UniProtKB-KW"/>
</dbReference>
<evidence type="ECO:0000256" key="1">
    <source>
        <dbReference type="ARBA" id="ARBA00006382"/>
    </source>
</evidence>
<dbReference type="PANTHER" id="PTHR42722:SF1">
    <property type="entry name" value="VALINE DEHYDROGENASE"/>
    <property type="match status" value="1"/>
</dbReference>
<dbReference type="PROSITE" id="PS00074">
    <property type="entry name" value="GLFV_DEHYDROGENASE"/>
    <property type="match status" value="1"/>
</dbReference>
<dbReference type="InterPro" id="IPR006096">
    <property type="entry name" value="Glu/Leu/Phe/Val/Trp_DH_C"/>
</dbReference>
<evidence type="ECO:0000313" key="18">
    <source>
        <dbReference type="Proteomes" id="UP000323393"/>
    </source>
</evidence>
<dbReference type="Pfam" id="PF00208">
    <property type="entry name" value="ELFV_dehydrog"/>
    <property type="match status" value="2"/>
</dbReference>
<feature type="active site" description="Proton donor/acceptor" evidence="9">
    <location>
        <position position="80"/>
    </location>
</feature>
<dbReference type="AlphaFoldDB" id="A0A1Y0CPA5"/>
<proteinExistence type="inferred from homology"/>
<comment type="catalytic activity">
    <reaction evidence="5">
        <text>L-leucine + NAD(+) + H2O = 4-methyl-2-oxopentanoate + NH4(+) + NADH + H(+)</text>
        <dbReference type="Rhea" id="RHEA:12220"/>
        <dbReference type="ChEBI" id="CHEBI:15377"/>
        <dbReference type="ChEBI" id="CHEBI:15378"/>
        <dbReference type="ChEBI" id="CHEBI:17865"/>
        <dbReference type="ChEBI" id="CHEBI:28938"/>
        <dbReference type="ChEBI" id="CHEBI:57427"/>
        <dbReference type="ChEBI" id="CHEBI:57540"/>
        <dbReference type="ChEBI" id="CHEBI:57945"/>
        <dbReference type="EC" id="1.4.1.9"/>
    </reaction>
</comment>
<evidence type="ECO:0000256" key="5">
    <source>
        <dbReference type="ARBA" id="ARBA00052302"/>
    </source>
</evidence>
<evidence type="ECO:0000313" key="17">
    <source>
        <dbReference type="Proteomes" id="UP000322524"/>
    </source>
</evidence>
<gene>
    <name evidence="13" type="ORF">B4U37_14095</name>
    <name evidence="14" type="ORF">FZC74_16150</name>
    <name evidence="15" type="ORF">FZC76_10515</name>
</gene>
<evidence type="ECO:0000313" key="14">
    <source>
        <dbReference type="EMBL" id="TYS57565.1"/>
    </source>
</evidence>
<dbReference type="GO" id="GO:0000166">
    <property type="term" value="F:nucleotide binding"/>
    <property type="evidence" value="ECO:0007669"/>
    <property type="project" value="UniProtKB-KW"/>
</dbReference>
<dbReference type="PANTHER" id="PTHR42722">
    <property type="entry name" value="LEUCINE DEHYDROGENASE"/>
    <property type="match status" value="1"/>
</dbReference>
<dbReference type="InterPro" id="IPR033524">
    <property type="entry name" value="Glu/Leu/Phe/Val_DH_AS"/>
</dbReference>
<evidence type="ECO:0000256" key="3">
    <source>
        <dbReference type="ARBA" id="ARBA00023002"/>
    </source>
</evidence>
<dbReference type="GeneID" id="96739551"/>
<keyword evidence="3 11" id="KW-0560">Oxidoreductase</keyword>
<dbReference type="EMBL" id="VTEU01000007">
    <property type="protein sequence ID" value="TYS57565.1"/>
    <property type="molecule type" value="Genomic_DNA"/>
</dbReference>
<evidence type="ECO:0000259" key="12">
    <source>
        <dbReference type="SMART" id="SM00839"/>
    </source>
</evidence>
<evidence type="ECO:0000313" key="16">
    <source>
        <dbReference type="Proteomes" id="UP000195573"/>
    </source>
</evidence>
<dbReference type="FunFam" id="3.40.50.10860:FF:000010">
    <property type="entry name" value="Leucine dehydrogenase"/>
    <property type="match status" value="1"/>
</dbReference>
<dbReference type="SMART" id="SM00839">
    <property type="entry name" value="ELFV_dehydrog"/>
    <property type="match status" value="1"/>
</dbReference>
<dbReference type="InterPro" id="IPR006097">
    <property type="entry name" value="Glu/Leu/Phe/Val/Trp_DH_dimer"/>
</dbReference>
<feature type="domain" description="Glutamate/phenylalanine/leucine/valine/L-tryptophan dehydrogenase C-terminal" evidence="12">
    <location>
        <begin position="144"/>
        <end position="351"/>
    </location>
</feature>
<dbReference type="OrthoDB" id="9803297at2"/>
<feature type="binding site" evidence="10">
    <location>
        <begin position="180"/>
        <end position="185"/>
    </location>
    <ligand>
        <name>NAD(+)</name>
        <dbReference type="ChEBI" id="CHEBI:57540"/>
    </ligand>
</feature>